<dbReference type="InterPro" id="IPR001841">
    <property type="entry name" value="Znf_RING"/>
</dbReference>
<dbReference type="PROSITE" id="PS00518">
    <property type="entry name" value="ZF_RING_1"/>
    <property type="match status" value="1"/>
</dbReference>
<comment type="pathway">
    <text evidence="3 16">Protein modification; protein ubiquitination.</text>
</comment>
<organism evidence="20 21">
    <name type="scientific">Cnephaeus nilssonii</name>
    <name type="common">Northern bat</name>
    <name type="synonym">Eptesicus nilssonii</name>
    <dbReference type="NCBI Taxonomy" id="3371016"/>
    <lineage>
        <taxon>Eukaryota</taxon>
        <taxon>Metazoa</taxon>
        <taxon>Chordata</taxon>
        <taxon>Craniata</taxon>
        <taxon>Vertebrata</taxon>
        <taxon>Euteleostomi</taxon>
        <taxon>Mammalia</taxon>
        <taxon>Eutheria</taxon>
        <taxon>Laurasiatheria</taxon>
        <taxon>Chiroptera</taxon>
        <taxon>Yangochiroptera</taxon>
        <taxon>Vespertilionidae</taxon>
        <taxon>Cnephaeus</taxon>
    </lineage>
</organism>
<evidence type="ECO:0000256" key="10">
    <source>
        <dbReference type="ARBA" id="ARBA00022853"/>
    </source>
</evidence>
<dbReference type="EMBL" id="JAULJE010000013">
    <property type="protein sequence ID" value="KAK1335870.1"/>
    <property type="molecule type" value="Genomic_DNA"/>
</dbReference>
<keyword evidence="7 15" id="KW-0863">Zinc-finger</keyword>
<dbReference type="PROSITE" id="PS50089">
    <property type="entry name" value="ZF_RING_2"/>
    <property type="match status" value="1"/>
</dbReference>
<sequence>MDVTGQAFEDMQEQNRRLLQLLREKDDANFKLMSERIKANQIHKLLREERDELGEQVLCLKSQVDAQLLTMQKLEEKEQALQDSLGSVEKELMLCNQALELNKRKAVEAAQLAEDLKVQLEHVQTRLRESQPCLAESRAAREKESFNLKRAQEDISRLRRKLEKQRKVEVYADADEILQEEIKEYKARLTCPCCNTRKKDAVLTKCFHVFCFECVQSRYEARQRKCPKCNVAFGAHDFHRRRSSNPVTEPVPTIFAMLLPEQTLGSGGSRWDLQGGTGAGLGVTKRAGRRSWERGSRVIPGKPSRLGLGVSQAARASPPSCGMALKPRRFGLGSQATSHAPSRAGWAGVSDNQGHVPNPRE</sequence>
<evidence type="ECO:0000256" key="9">
    <source>
        <dbReference type="ARBA" id="ARBA00022833"/>
    </source>
</evidence>
<comment type="caution">
    <text evidence="20">The sequence shown here is derived from an EMBL/GenBank/DDBJ whole genome shotgun (WGS) entry which is preliminary data.</text>
</comment>
<evidence type="ECO:0000256" key="5">
    <source>
        <dbReference type="ARBA" id="ARBA00022679"/>
    </source>
</evidence>
<evidence type="ECO:0000256" key="4">
    <source>
        <dbReference type="ARBA" id="ARBA00005555"/>
    </source>
</evidence>
<keyword evidence="9 16" id="KW-0862">Zinc</keyword>
<keyword evidence="10 16" id="KW-0156">Chromatin regulator</keyword>
<feature type="domain" description="RING-type" evidence="19">
    <location>
        <begin position="191"/>
        <end position="230"/>
    </location>
</feature>
<dbReference type="GO" id="GO:0033503">
    <property type="term" value="C:HULC complex"/>
    <property type="evidence" value="ECO:0007669"/>
    <property type="project" value="TreeGrafter"/>
</dbReference>
<keyword evidence="5 16" id="KW-0808">Transferase</keyword>
<evidence type="ECO:0000256" key="18">
    <source>
        <dbReference type="SAM" id="MobiDB-lite"/>
    </source>
</evidence>
<comment type="similarity">
    <text evidence="4 16">Belongs to the BRE1 family.</text>
</comment>
<dbReference type="FunFam" id="3.30.40.10:FF:000040">
    <property type="entry name" value="E3 ubiquitin protein ligase"/>
    <property type="match status" value="1"/>
</dbReference>
<evidence type="ECO:0000256" key="16">
    <source>
        <dbReference type="RuleBase" id="RU365038"/>
    </source>
</evidence>
<evidence type="ECO:0000313" key="20">
    <source>
        <dbReference type="EMBL" id="KAK1335870.1"/>
    </source>
</evidence>
<feature type="coiled-coil region" evidence="17">
    <location>
        <begin position="141"/>
        <end position="168"/>
    </location>
</feature>
<dbReference type="Gene3D" id="3.30.40.10">
    <property type="entry name" value="Zinc/RING finger domain, C3HC4 (zinc finger)"/>
    <property type="match status" value="1"/>
</dbReference>
<dbReference type="PANTHER" id="PTHR23163">
    <property type="entry name" value="RING FINGER PROTEIN-RELATED"/>
    <property type="match status" value="1"/>
</dbReference>
<evidence type="ECO:0000256" key="8">
    <source>
        <dbReference type="ARBA" id="ARBA00022786"/>
    </source>
</evidence>
<evidence type="ECO:0000256" key="15">
    <source>
        <dbReference type="PROSITE-ProRule" id="PRU00175"/>
    </source>
</evidence>
<name>A0AA40HRZ6_CNENI</name>
<protein>
    <recommendedName>
        <fullName evidence="16">E3 ubiquitin protein ligase</fullName>
        <ecNumber evidence="16">2.3.2.27</ecNumber>
    </recommendedName>
</protein>
<dbReference type="SMART" id="SM00184">
    <property type="entry name" value="RING"/>
    <property type="match status" value="1"/>
</dbReference>
<evidence type="ECO:0000256" key="17">
    <source>
        <dbReference type="SAM" id="Coils"/>
    </source>
</evidence>
<keyword evidence="13 16" id="KW-0539">Nucleus</keyword>
<proteinExistence type="inferred from homology"/>
<dbReference type="GO" id="GO:0006325">
    <property type="term" value="P:chromatin organization"/>
    <property type="evidence" value="ECO:0007669"/>
    <property type="project" value="UniProtKB-KW"/>
</dbReference>
<dbReference type="InterPro" id="IPR013083">
    <property type="entry name" value="Znf_RING/FYVE/PHD"/>
</dbReference>
<comment type="function">
    <text evidence="14">Component of the RNF20/40 E3 ubiquitin-protein ligase complex that mediates monoubiquitination of 'Lys-120' of histone H2B (H2BK120ub1). H2BK120ub1 gives a specific tag for epigenetic transcriptional activation and is also prerequisite for histone H3 'Lys-4' and 'Lys-79' methylation (H3K4me and H3K79me, respectively). It thereby plays a central role in histone code and gene regulation. The RNF20/40 complex forms a H2B ubiquitin ligase complex in cooperation with the E2 enzyme UBE2A or UBE2B; reports about the cooperation with UBE2E1/UBCH are contradictory. Required for transcriptional activation of Hox genes.</text>
</comment>
<comment type="catalytic activity">
    <reaction evidence="1 16">
        <text>S-ubiquitinyl-[E2 ubiquitin-conjugating enzyme]-L-cysteine + [acceptor protein]-L-lysine = [E2 ubiquitin-conjugating enzyme]-L-cysteine + N(6)-ubiquitinyl-[acceptor protein]-L-lysine.</text>
        <dbReference type="EC" id="2.3.2.27"/>
    </reaction>
</comment>
<feature type="region of interest" description="Disordered" evidence="18">
    <location>
        <begin position="267"/>
        <end position="320"/>
    </location>
</feature>
<evidence type="ECO:0000256" key="6">
    <source>
        <dbReference type="ARBA" id="ARBA00022723"/>
    </source>
</evidence>
<dbReference type="GO" id="GO:0005634">
    <property type="term" value="C:nucleus"/>
    <property type="evidence" value="ECO:0007669"/>
    <property type="project" value="UniProtKB-SubCell"/>
</dbReference>
<dbReference type="SUPFAM" id="SSF57850">
    <property type="entry name" value="RING/U-box"/>
    <property type="match status" value="1"/>
</dbReference>
<dbReference type="Proteomes" id="UP001177744">
    <property type="component" value="Unassembled WGS sequence"/>
</dbReference>
<dbReference type="InterPro" id="IPR013956">
    <property type="entry name" value="E3_ubiquit_lig_Bre1"/>
</dbReference>
<accession>A0AA40HRZ6</accession>
<evidence type="ECO:0000256" key="2">
    <source>
        <dbReference type="ARBA" id="ARBA00004123"/>
    </source>
</evidence>
<dbReference type="PANTHER" id="PTHR23163:SF4">
    <property type="entry name" value="E3 UBIQUITIN-PROTEIN LIGASE BRE1B"/>
    <property type="match status" value="1"/>
</dbReference>
<comment type="subunit">
    <text evidence="16">Component of the RNF20/40 complex (also known as BRE1 complex) probably composed of 2 copies of RNF20/BRE1A and 2 copies of RNF40/BRE1B. Interacts with UBE2E1/UBCH6.</text>
</comment>
<dbReference type="GO" id="GO:0061630">
    <property type="term" value="F:ubiquitin protein ligase activity"/>
    <property type="evidence" value="ECO:0007669"/>
    <property type="project" value="UniProtKB-EC"/>
</dbReference>
<dbReference type="AlphaFoldDB" id="A0AA40HRZ6"/>
<comment type="subcellular location">
    <subcellularLocation>
        <location evidence="2 16">Nucleus</location>
    </subcellularLocation>
</comment>
<dbReference type="GO" id="GO:0016567">
    <property type="term" value="P:protein ubiquitination"/>
    <property type="evidence" value="ECO:0007669"/>
    <property type="project" value="UniProtKB-UniRule"/>
</dbReference>
<evidence type="ECO:0000313" key="21">
    <source>
        <dbReference type="Proteomes" id="UP001177744"/>
    </source>
</evidence>
<evidence type="ECO:0000256" key="11">
    <source>
        <dbReference type="ARBA" id="ARBA00022990"/>
    </source>
</evidence>
<evidence type="ECO:0000256" key="12">
    <source>
        <dbReference type="ARBA" id="ARBA00023054"/>
    </source>
</evidence>
<feature type="region of interest" description="Disordered" evidence="18">
    <location>
        <begin position="332"/>
        <end position="361"/>
    </location>
</feature>
<evidence type="ECO:0000256" key="3">
    <source>
        <dbReference type="ARBA" id="ARBA00004906"/>
    </source>
</evidence>
<dbReference type="InterPro" id="IPR017907">
    <property type="entry name" value="Znf_RING_CS"/>
</dbReference>
<evidence type="ECO:0000256" key="1">
    <source>
        <dbReference type="ARBA" id="ARBA00000900"/>
    </source>
</evidence>
<feature type="coiled-coil region" evidence="17">
    <location>
        <begin position="64"/>
        <end position="116"/>
    </location>
</feature>
<keyword evidence="6 16" id="KW-0479">Metal-binding</keyword>
<evidence type="ECO:0000259" key="19">
    <source>
        <dbReference type="PROSITE" id="PS50089"/>
    </source>
</evidence>
<keyword evidence="11" id="KW-0007">Acetylation</keyword>
<evidence type="ECO:0000256" key="14">
    <source>
        <dbReference type="ARBA" id="ARBA00037123"/>
    </source>
</evidence>
<dbReference type="Pfam" id="PF00097">
    <property type="entry name" value="zf-C3HC4"/>
    <property type="match status" value="1"/>
</dbReference>
<dbReference type="EC" id="2.3.2.27" evidence="16"/>
<keyword evidence="8 16" id="KW-0833">Ubl conjugation pathway</keyword>
<dbReference type="InterPro" id="IPR018957">
    <property type="entry name" value="Znf_C3HC4_RING-type"/>
</dbReference>
<keyword evidence="21" id="KW-1185">Reference proteome</keyword>
<evidence type="ECO:0000256" key="7">
    <source>
        <dbReference type="ARBA" id="ARBA00022771"/>
    </source>
</evidence>
<keyword evidence="12 16" id="KW-0175">Coiled coil</keyword>
<dbReference type="GO" id="GO:0008270">
    <property type="term" value="F:zinc ion binding"/>
    <property type="evidence" value="ECO:0007669"/>
    <property type="project" value="UniProtKB-KW"/>
</dbReference>
<evidence type="ECO:0000256" key="13">
    <source>
        <dbReference type="ARBA" id="ARBA00023242"/>
    </source>
</evidence>
<reference evidence="20" key="1">
    <citation type="submission" date="2023-06" db="EMBL/GenBank/DDBJ databases">
        <title>Reference genome for the Northern bat (Eptesicus nilssonii), a most northern bat species.</title>
        <authorList>
            <person name="Laine V.N."/>
            <person name="Pulliainen A.T."/>
            <person name="Lilley T.M."/>
        </authorList>
    </citation>
    <scope>NUCLEOTIDE SEQUENCE</scope>
    <source>
        <strain evidence="20">BLF_Eptnil</strain>
        <tissue evidence="20">Kidney</tissue>
    </source>
</reference>
<gene>
    <name evidence="20" type="ORF">QTO34_003668</name>
</gene>